<dbReference type="GO" id="GO:0015940">
    <property type="term" value="P:pantothenate biosynthetic process"/>
    <property type="evidence" value="ECO:0007669"/>
    <property type="project" value="UniProtKB-KW"/>
</dbReference>
<dbReference type="FunFam" id="3.40.50.720:FF:000307">
    <property type="entry name" value="2-dehydropantoate 2-reductase"/>
    <property type="match status" value="1"/>
</dbReference>
<dbReference type="NCBIfam" id="NF005089">
    <property type="entry name" value="PRK06522.1-4"/>
    <property type="match status" value="1"/>
</dbReference>
<dbReference type="EC" id="1.1.1.169" evidence="4"/>
<keyword evidence="7" id="KW-0521">NADP</keyword>
<comment type="similarity">
    <text evidence="3">Belongs to the ketopantoate reductase family.</text>
</comment>
<evidence type="ECO:0000259" key="12">
    <source>
        <dbReference type="Pfam" id="PF08546"/>
    </source>
</evidence>
<evidence type="ECO:0000313" key="13">
    <source>
        <dbReference type="EMBL" id="MCW3477315.1"/>
    </source>
</evidence>
<dbReference type="Gene3D" id="3.40.50.720">
    <property type="entry name" value="NAD(P)-binding Rossmann-like Domain"/>
    <property type="match status" value="1"/>
</dbReference>
<comment type="pathway">
    <text evidence="2">Cofactor biosynthesis; (R)-pantothenate biosynthesis; (R)-pantoate from 3-methyl-2-oxobutanoate: step 2/2.</text>
</comment>
<dbReference type="SUPFAM" id="SSF51735">
    <property type="entry name" value="NAD(P)-binding Rossmann-fold domains"/>
    <property type="match status" value="1"/>
</dbReference>
<evidence type="ECO:0000256" key="3">
    <source>
        <dbReference type="ARBA" id="ARBA00007870"/>
    </source>
</evidence>
<comment type="function">
    <text evidence="1">Catalyzes the NADPH-dependent reduction of ketopantoate into pantoic acid.</text>
</comment>
<comment type="caution">
    <text evidence="13">The sequence shown here is derived from an EMBL/GenBank/DDBJ whole genome shotgun (WGS) entry which is preliminary data.</text>
</comment>
<organism evidence="13 14">
    <name type="scientific">Limobrevibacterium gyesilva</name>
    <dbReference type="NCBI Taxonomy" id="2991712"/>
    <lineage>
        <taxon>Bacteria</taxon>
        <taxon>Pseudomonadati</taxon>
        <taxon>Pseudomonadota</taxon>
        <taxon>Alphaproteobacteria</taxon>
        <taxon>Acetobacterales</taxon>
        <taxon>Acetobacteraceae</taxon>
        <taxon>Limobrevibacterium</taxon>
    </lineage>
</organism>
<evidence type="ECO:0000256" key="2">
    <source>
        <dbReference type="ARBA" id="ARBA00004994"/>
    </source>
</evidence>
<evidence type="ECO:0000256" key="4">
    <source>
        <dbReference type="ARBA" id="ARBA00013014"/>
    </source>
</evidence>
<dbReference type="InterPro" id="IPR036291">
    <property type="entry name" value="NAD(P)-bd_dom_sf"/>
</dbReference>
<evidence type="ECO:0000256" key="6">
    <source>
        <dbReference type="ARBA" id="ARBA00022655"/>
    </source>
</evidence>
<evidence type="ECO:0000256" key="8">
    <source>
        <dbReference type="ARBA" id="ARBA00023002"/>
    </source>
</evidence>
<reference evidence="13" key="1">
    <citation type="submission" date="2022-09" db="EMBL/GenBank/DDBJ databases">
        <title>Rhodovastum sp. nov. RN2-1 isolated from soil in Seongnam, South Korea.</title>
        <authorList>
            <person name="Le N.T."/>
        </authorList>
    </citation>
    <scope>NUCLEOTIDE SEQUENCE</scope>
    <source>
        <strain evidence="13">RN2-1</strain>
    </source>
</reference>
<proteinExistence type="inferred from homology"/>
<dbReference type="PANTHER" id="PTHR21708">
    <property type="entry name" value="PROBABLE 2-DEHYDROPANTOATE 2-REDUCTASE"/>
    <property type="match status" value="1"/>
</dbReference>
<dbReference type="Gene3D" id="1.10.1040.10">
    <property type="entry name" value="N-(1-d-carboxylethyl)-l-norvaline Dehydrogenase, domain 2"/>
    <property type="match status" value="1"/>
</dbReference>
<dbReference type="InterPro" id="IPR051402">
    <property type="entry name" value="KPR-Related"/>
</dbReference>
<dbReference type="InterPro" id="IPR013328">
    <property type="entry name" value="6PGD_dom2"/>
</dbReference>
<evidence type="ECO:0000256" key="9">
    <source>
        <dbReference type="ARBA" id="ARBA00032024"/>
    </source>
</evidence>
<dbReference type="InterPro" id="IPR008927">
    <property type="entry name" value="6-PGluconate_DH-like_C_sf"/>
</dbReference>
<dbReference type="Proteomes" id="UP001165679">
    <property type="component" value="Unassembled WGS sequence"/>
</dbReference>
<keyword evidence="8" id="KW-0560">Oxidoreductase</keyword>
<evidence type="ECO:0000256" key="1">
    <source>
        <dbReference type="ARBA" id="ARBA00002919"/>
    </source>
</evidence>
<gene>
    <name evidence="13" type="ORF">OL599_22360</name>
</gene>
<accession>A0AA41YR46</accession>
<dbReference type="FunFam" id="1.10.1040.10:FF:000017">
    <property type="entry name" value="2-dehydropantoate 2-reductase"/>
    <property type="match status" value="1"/>
</dbReference>
<dbReference type="AlphaFoldDB" id="A0AA41YR46"/>
<name>A0AA41YR46_9PROT</name>
<dbReference type="GO" id="GO:0005737">
    <property type="term" value="C:cytoplasm"/>
    <property type="evidence" value="ECO:0007669"/>
    <property type="project" value="TreeGrafter"/>
</dbReference>
<evidence type="ECO:0000256" key="10">
    <source>
        <dbReference type="ARBA" id="ARBA00048793"/>
    </source>
</evidence>
<evidence type="ECO:0000313" key="14">
    <source>
        <dbReference type="Proteomes" id="UP001165679"/>
    </source>
</evidence>
<sequence>MRVCVFGAGAIGGHLAARLATGGAEVSIIARGAHLAAVQRNGLLVRAPDREMHVRVAATDDPRTLGPQDAVLVTAKAPALPSVAAGIGPLLGPDTPVVFAMNGIPWWYFHAHGGALDGRTLPKLDPGDAVRRAIGTARSIGGVVYSACAVVEPGVVAVEHNRNRLVLGEPDGTLSARAEAIAAPLRAGGIRVDATDRIRDWIWSKLLMNLSSGPVAVLTQSAPKDVYAEPACIAAARAIYAEAGAVAAALGCTPQIDVEAQLGLSQSMTHKPSILQDLELGRPMEIDTIFDAPLELACMVGVPTPTLDLLVALAKVRARAAGLYGG</sequence>
<dbReference type="Pfam" id="PF08546">
    <property type="entry name" value="ApbA_C"/>
    <property type="match status" value="1"/>
</dbReference>
<dbReference type="GO" id="GO:0008677">
    <property type="term" value="F:2-dehydropantoate 2-reductase activity"/>
    <property type="evidence" value="ECO:0007669"/>
    <property type="project" value="UniProtKB-EC"/>
</dbReference>
<evidence type="ECO:0000256" key="5">
    <source>
        <dbReference type="ARBA" id="ARBA00019465"/>
    </source>
</evidence>
<dbReference type="InterPro" id="IPR013752">
    <property type="entry name" value="KPA_reductase"/>
</dbReference>
<protein>
    <recommendedName>
        <fullName evidence="5">2-dehydropantoate 2-reductase</fullName>
        <ecNumber evidence="4">1.1.1.169</ecNumber>
    </recommendedName>
    <alternativeName>
        <fullName evidence="9">Ketopantoate reductase</fullName>
    </alternativeName>
</protein>
<keyword evidence="6" id="KW-0566">Pantothenate biosynthesis</keyword>
<dbReference type="InterPro" id="IPR013332">
    <property type="entry name" value="KPR_N"/>
</dbReference>
<dbReference type="EMBL" id="JAPDNT010000035">
    <property type="protein sequence ID" value="MCW3477315.1"/>
    <property type="molecule type" value="Genomic_DNA"/>
</dbReference>
<keyword evidence="14" id="KW-1185">Reference proteome</keyword>
<dbReference type="RefSeq" id="WP_264716254.1">
    <property type="nucleotide sequence ID" value="NZ_JAPDNT010000035.1"/>
</dbReference>
<evidence type="ECO:0000259" key="11">
    <source>
        <dbReference type="Pfam" id="PF02558"/>
    </source>
</evidence>
<dbReference type="Pfam" id="PF02558">
    <property type="entry name" value="ApbA"/>
    <property type="match status" value="1"/>
</dbReference>
<evidence type="ECO:0000256" key="7">
    <source>
        <dbReference type="ARBA" id="ARBA00022857"/>
    </source>
</evidence>
<comment type="catalytic activity">
    <reaction evidence="10">
        <text>(R)-pantoate + NADP(+) = 2-dehydropantoate + NADPH + H(+)</text>
        <dbReference type="Rhea" id="RHEA:16233"/>
        <dbReference type="ChEBI" id="CHEBI:11561"/>
        <dbReference type="ChEBI" id="CHEBI:15378"/>
        <dbReference type="ChEBI" id="CHEBI:15980"/>
        <dbReference type="ChEBI" id="CHEBI:57783"/>
        <dbReference type="ChEBI" id="CHEBI:58349"/>
        <dbReference type="EC" id="1.1.1.169"/>
    </reaction>
</comment>
<feature type="domain" description="Ketopantoate reductase N-terminal" evidence="11">
    <location>
        <begin position="3"/>
        <end position="170"/>
    </location>
</feature>
<reference evidence="13" key="2">
    <citation type="submission" date="2022-10" db="EMBL/GenBank/DDBJ databases">
        <authorList>
            <person name="Trinh H.N."/>
        </authorList>
    </citation>
    <scope>NUCLEOTIDE SEQUENCE</scope>
    <source>
        <strain evidence="13">RN2-1</strain>
    </source>
</reference>
<feature type="domain" description="Ketopantoate reductase C-terminal" evidence="12">
    <location>
        <begin position="198"/>
        <end position="316"/>
    </location>
</feature>
<dbReference type="SUPFAM" id="SSF48179">
    <property type="entry name" value="6-phosphogluconate dehydrogenase C-terminal domain-like"/>
    <property type="match status" value="1"/>
</dbReference>
<dbReference type="PANTHER" id="PTHR21708:SF45">
    <property type="entry name" value="2-DEHYDROPANTOATE 2-REDUCTASE"/>
    <property type="match status" value="1"/>
</dbReference>